<sequence>MDSLSLSLSLAPTRLCGRLCSPAAATRSLSTSDLVRLVSTPAHPLKPNCLLLNEFITPDLYLFLQANLPAAFGEEQRARDEAVFSEIISLLVADGGAPVDAPQMGPHQMDEEAEDLPLGGLAKIFADAL</sequence>
<gene>
    <name evidence="1" type="ORF">DMC30DRAFT_410118</name>
</gene>
<accession>A0A5C5FLT0</accession>
<reference evidence="1 2" key="1">
    <citation type="submission" date="2019-03" db="EMBL/GenBank/DDBJ databases">
        <title>Rhodosporidium diobovatum UCD-FST 08-225 genome sequencing, assembly, and annotation.</title>
        <authorList>
            <person name="Fakankun I.U."/>
            <person name="Fristensky B."/>
            <person name="Levin D.B."/>
        </authorList>
    </citation>
    <scope>NUCLEOTIDE SEQUENCE [LARGE SCALE GENOMIC DNA]</scope>
    <source>
        <strain evidence="1 2">UCD-FST 08-225</strain>
    </source>
</reference>
<proteinExistence type="predicted"/>
<dbReference type="AlphaFoldDB" id="A0A5C5FLT0"/>
<comment type="caution">
    <text evidence="1">The sequence shown here is derived from an EMBL/GenBank/DDBJ whole genome shotgun (WGS) entry which is preliminary data.</text>
</comment>
<protein>
    <submittedName>
        <fullName evidence="1">Uncharacterized protein</fullName>
    </submittedName>
</protein>
<name>A0A5C5FLT0_9BASI</name>
<keyword evidence="2" id="KW-1185">Reference proteome</keyword>
<evidence type="ECO:0000313" key="2">
    <source>
        <dbReference type="Proteomes" id="UP000311382"/>
    </source>
</evidence>
<dbReference type="EMBL" id="SOZI01000290">
    <property type="protein sequence ID" value="TNY16954.1"/>
    <property type="molecule type" value="Genomic_DNA"/>
</dbReference>
<dbReference type="Proteomes" id="UP000311382">
    <property type="component" value="Unassembled WGS sequence"/>
</dbReference>
<organism evidence="1 2">
    <name type="scientific">Rhodotorula diobovata</name>
    <dbReference type="NCBI Taxonomy" id="5288"/>
    <lineage>
        <taxon>Eukaryota</taxon>
        <taxon>Fungi</taxon>
        <taxon>Dikarya</taxon>
        <taxon>Basidiomycota</taxon>
        <taxon>Pucciniomycotina</taxon>
        <taxon>Microbotryomycetes</taxon>
        <taxon>Sporidiobolales</taxon>
        <taxon>Sporidiobolaceae</taxon>
        <taxon>Rhodotorula</taxon>
    </lineage>
</organism>
<evidence type="ECO:0000313" key="1">
    <source>
        <dbReference type="EMBL" id="TNY16954.1"/>
    </source>
</evidence>